<keyword evidence="3" id="KW-1185">Reference proteome</keyword>
<gene>
    <name evidence="2" type="ORF">AVEN_174500_1</name>
    <name evidence="1" type="ORF">AVEN_8152_1</name>
</gene>
<protein>
    <submittedName>
        <fullName evidence="1">Uncharacterized protein</fullName>
    </submittedName>
</protein>
<dbReference type="EMBL" id="BGPR01157932">
    <property type="protein sequence ID" value="GBL84604.1"/>
    <property type="molecule type" value="Genomic_DNA"/>
</dbReference>
<evidence type="ECO:0000313" key="2">
    <source>
        <dbReference type="EMBL" id="GBL84604.1"/>
    </source>
</evidence>
<evidence type="ECO:0000313" key="3">
    <source>
        <dbReference type="Proteomes" id="UP000499080"/>
    </source>
</evidence>
<name>A0A4Y2AXQ1_ARAVE</name>
<proteinExistence type="predicted"/>
<accession>A0A4Y2AXQ1</accession>
<comment type="caution">
    <text evidence="1">The sequence shown here is derived from an EMBL/GenBank/DDBJ whole genome shotgun (WGS) entry which is preliminary data.</text>
</comment>
<organism evidence="1 3">
    <name type="scientific">Araneus ventricosus</name>
    <name type="common">Orbweaver spider</name>
    <name type="synonym">Epeira ventricosa</name>
    <dbReference type="NCBI Taxonomy" id="182803"/>
    <lineage>
        <taxon>Eukaryota</taxon>
        <taxon>Metazoa</taxon>
        <taxon>Ecdysozoa</taxon>
        <taxon>Arthropoda</taxon>
        <taxon>Chelicerata</taxon>
        <taxon>Arachnida</taxon>
        <taxon>Araneae</taxon>
        <taxon>Araneomorphae</taxon>
        <taxon>Entelegynae</taxon>
        <taxon>Araneoidea</taxon>
        <taxon>Araneidae</taxon>
        <taxon>Araneus</taxon>
    </lineage>
</organism>
<dbReference type="AlphaFoldDB" id="A0A4Y2AXQ1"/>
<dbReference type="Proteomes" id="UP000499080">
    <property type="component" value="Unassembled WGS sequence"/>
</dbReference>
<dbReference type="EMBL" id="BGPR01157908">
    <property type="protein sequence ID" value="GBL84518.1"/>
    <property type="molecule type" value="Genomic_DNA"/>
</dbReference>
<sequence>MTLAFSSVGDKKFTMFYKHKIVRKYIIYKFKEEILSRGHMTGTAPALASRLQASAPHQRELAWPPSIIYHMQRPHIHGGSSMESGFEPRALWPRCHGSSISALRT</sequence>
<evidence type="ECO:0000313" key="1">
    <source>
        <dbReference type="EMBL" id="GBL84518.1"/>
    </source>
</evidence>
<reference evidence="1 3" key="1">
    <citation type="journal article" date="2019" name="Sci. Rep.">
        <title>Orb-weaving spider Araneus ventricosus genome elucidates the spidroin gene catalogue.</title>
        <authorList>
            <person name="Kono N."/>
            <person name="Nakamura H."/>
            <person name="Ohtoshi R."/>
            <person name="Moran D.A.P."/>
            <person name="Shinohara A."/>
            <person name="Yoshida Y."/>
            <person name="Fujiwara M."/>
            <person name="Mori M."/>
            <person name="Tomita M."/>
            <person name="Arakawa K."/>
        </authorList>
    </citation>
    <scope>NUCLEOTIDE SEQUENCE [LARGE SCALE GENOMIC DNA]</scope>
</reference>